<dbReference type="HOGENOM" id="CLU_016455_0_1_11"/>
<evidence type="ECO:0000256" key="2">
    <source>
        <dbReference type="SAM" id="MobiDB-lite"/>
    </source>
</evidence>
<feature type="compositionally biased region" description="Polar residues" evidence="2">
    <location>
        <begin position="1"/>
        <end position="17"/>
    </location>
</feature>
<evidence type="ECO:0000256" key="1">
    <source>
        <dbReference type="ARBA" id="ARBA00006068"/>
    </source>
</evidence>
<feature type="transmembrane region" description="Helical" evidence="3">
    <location>
        <begin position="177"/>
        <end position="200"/>
    </location>
</feature>
<feature type="compositionally biased region" description="Polar residues" evidence="2">
    <location>
        <begin position="76"/>
        <end position="86"/>
    </location>
</feature>
<dbReference type="Pfam" id="PF03816">
    <property type="entry name" value="LytR_cpsA_psr"/>
    <property type="match status" value="1"/>
</dbReference>
<dbReference type="PANTHER" id="PTHR33392">
    <property type="entry name" value="POLYISOPRENYL-TEICHOIC ACID--PEPTIDOGLYCAN TEICHOIC ACID TRANSFERASE TAGU"/>
    <property type="match status" value="1"/>
</dbReference>
<proteinExistence type="inferred from homology"/>
<keyword evidence="3" id="KW-0472">Membrane</keyword>
<evidence type="ECO:0000256" key="3">
    <source>
        <dbReference type="SAM" id="Phobius"/>
    </source>
</evidence>
<reference evidence="5 6" key="2">
    <citation type="journal article" date="2008" name="BMC Genomics">
        <title>Comparative genomic analysis of the gut bacterium Bifidobacterium longum reveals loci susceptible to deletion during pure culture growth.</title>
        <authorList>
            <person name="Lee J.H."/>
            <person name="Karamychev V.N."/>
            <person name="Kozyavkin S.A."/>
            <person name="Mills D."/>
            <person name="Pavlov A.R."/>
            <person name="Pavlova N.V."/>
            <person name="Polouchine N.N."/>
            <person name="Richardson P.M."/>
            <person name="Shakhova V.V."/>
            <person name="Slesarev A.I."/>
            <person name="Weimer B."/>
            <person name="O'Sullivan D.J."/>
        </authorList>
    </citation>
    <scope>NUCLEOTIDE SEQUENCE [LARGE SCALE GENOMIC DNA]</scope>
    <source>
        <strain evidence="5 6">DJO10A</strain>
    </source>
</reference>
<dbReference type="NCBIfam" id="TIGR00350">
    <property type="entry name" value="lytR_cpsA_psr"/>
    <property type="match status" value="1"/>
</dbReference>
<dbReference type="InterPro" id="IPR004474">
    <property type="entry name" value="LytR_CpsA_psr"/>
</dbReference>
<feature type="compositionally biased region" description="Low complexity" evidence="2">
    <location>
        <begin position="109"/>
        <end position="127"/>
    </location>
</feature>
<organism evidence="5 6">
    <name type="scientific">Bifidobacterium longum (strain DJO10A)</name>
    <dbReference type="NCBI Taxonomy" id="205913"/>
    <lineage>
        <taxon>Bacteria</taxon>
        <taxon>Bacillati</taxon>
        <taxon>Actinomycetota</taxon>
        <taxon>Actinomycetes</taxon>
        <taxon>Bifidobacteriales</taxon>
        <taxon>Bifidobacteriaceae</taxon>
        <taxon>Bifidobacterium</taxon>
    </lineage>
</organism>
<comment type="similarity">
    <text evidence="1">Belongs to the LytR/CpsA/Psr (LCP) family.</text>
</comment>
<dbReference type="KEGG" id="blj:BLD_0762"/>
<keyword evidence="3" id="KW-0812">Transmembrane</keyword>
<reference evidence="5 6" key="1">
    <citation type="journal article" date="2006" name="Appl. Environ. Microbiol.">
        <title>Sequence analysis of two cryptic plasmids from Bifidobacterium longum DJO10A and construction of a shuttle cloning vector.</title>
        <authorList>
            <person name="Lee J.H."/>
            <person name="O'Sullivan D.J."/>
        </authorList>
    </citation>
    <scope>NUCLEOTIDE SEQUENCE [LARGE SCALE GENOMIC DNA]</scope>
    <source>
        <strain evidence="5 6">DJO10A</strain>
    </source>
</reference>
<dbReference type="Gene3D" id="3.40.630.190">
    <property type="entry name" value="LCP protein"/>
    <property type="match status" value="1"/>
</dbReference>
<dbReference type="PANTHER" id="PTHR33392:SF6">
    <property type="entry name" value="POLYISOPRENYL-TEICHOIC ACID--PEPTIDOGLYCAN TEICHOIC ACID TRANSFERASE TAGU"/>
    <property type="match status" value="1"/>
</dbReference>
<feature type="compositionally biased region" description="Polar residues" evidence="2">
    <location>
        <begin position="52"/>
        <end position="68"/>
    </location>
</feature>
<feature type="compositionally biased region" description="Polar residues" evidence="2">
    <location>
        <begin position="144"/>
        <end position="156"/>
    </location>
</feature>
<protein>
    <submittedName>
        <fullName evidence="5">Transcriptional regulator</fullName>
    </submittedName>
</protein>
<evidence type="ECO:0000259" key="4">
    <source>
        <dbReference type="Pfam" id="PF03816"/>
    </source>
</evidence>
<sequence length="489" mass="51667">MSFRQSTVSGGVMTQESGGADPHINPPSFIPAGNRRTRPSGQVPRSFAPARTSRQSGQAPSARPSVTGNDIEEPQLNANATASANVADNGRRTPPSFSPKTGRATRSTAPDAAAPRSIPPSRARMSSGSSRNAVRNPSDMPVSRPSSPAANVSTKFSHLGRPAAATAKTVTARRPRALRITLCAIAVLVAALILSVFGAWQWVDSKLNRSDWLTDTPNTPASTWLILGSDERDGSTDYGGVDNISGFRTDTILVLIKPKSGPSSLVSIPRDSLMNVDNQYMKINAVALIAGKKALVSNVEQITGQKIDHVAQIKFGGLQNVVNALGGIELCYDEDVQDSYSGLNWKAGCHTADGSTALSFSRMRYADARGDFGRNERQRQVISAIVKKASSSETLTNPSKIVAVSNAAMSALTVDEKTNPYTLLTMALAFKSATGSNGISGSVYWSDPDYYVDGVGSSVLLDDAKNTELFNQLADGTYKAGTVGNLAEG</sequence>
<accession>B3DST9</accession>
<feature type="domain" description="Cell envelope-related transcriptional attenuator" evidence="4">
    <location>
        <begin position="248"/>
        <end position="390"/>
    </location>
</feature>
<feature type="region of interest" description="Disordered" evidence="2">
    <location>
        <begin position="1"/>
        <end position="167"/>
    </location>
</feature>
<dbReference type="AlphaFoldDB" id="B3DST9"/>
<dbReference type="InterPro" id="IPR050922">
    <property type="entry name" value="LytR/CpsA/Psr_CW_biosynth"/>
</dbReference>
<evidence type="ECO:0000313" key="5">
    <source>
        <dbReference type="EMBL" id="ACD98208.1"/>
    </source>
</evidence>
<gene>
    <name evidence="5" type="primary">lytR</name>
    <name evidence="5" type="ordered locus">BLD_0762</name>
</gene>
<dbReference type="Proteomes" id="UP000002419">
    <property type="component" value="Chromosome"/>
</dbReference>
<keyword evidence="3" id="KW-1133">Transmembrane helix</keyword>
<name>B3DST9_BIFLD</name>
<dbReference type="EMBL" id="CP000605">
    <property type="protein sequence ID" value="ACD98208.1"/>
    <property type="molecule type" value="Genomic_DNA"/>
</dbReference>
<evidence type="ECO:0000313" key="6">
    <source>
        <dbReference type="Proteomes" id="UP000002419"/>
    </source>
</evidence>